<dbReference type="RefSeq" id="WP_245265163.1">
    <property type="nucleotide sequence ID" value="NZ_JACIDC010000002.1"/>
</dbReference>
<dbReference type="Proteomes" id="UP000519439">
    <property type="component" value="Unassembled WGS sequence"/>
</dbReference>
<reference evidence="1 2" key="1">
    <citation type="submission" date="2020-08" db="EMBL/GenBank/DDBJ databases">
        <title>Genomic Encyclopedia of Type Strains, Phase IV (KMG-IV): sequencing the most valuable type-strain genomes for metagenomic binning, comparative biology and taxonomic classification.</title>
        <authorList>
            <person name="Goeker M."/>
        </authorList>
    </citation>
    <scope>NUCLEOTIDE SEQUENCE [LARGE SCALE GENOMIC DNA]</scope>
    <source>
        <strain evidence="1 2">DSM 15743</strain>
    </source>
</reference>
<name>A0A7W6ICW6_9HYPH</name>
<evidence type="ECO:0000313" key="1">
    <source>
        <dbReference type="EMBL" id="MBB4039125.1"/>
    </source>
</evidence>
<comment type="caution">
    <text evidence="1">The sequence shown here is derived from an EMBL/GenBank/DDBJ whole genome shotgun (WGS) entry which is preliminary data.</text>
</comment>
<organism evidence="1 2">
    <name type="scientific">Microvirga flocculans</name>
    <dbReference type="NCBI Taxonomy" id="217168"/>
    <lineage>
        <taxon>Bacteria</taxon>
        <taxon>Pseudomonadati</taxon>
        <taxon>Pseudomonadota</taxon>
        <taxon>Alphaproteobacteria</taxon>
        <taxon>Hyphomicrobiales</taxon>
        <taxon>Methylobacteriaceae</taxon>
        <taxon>Microvirga</taxon>
    </lineage>
</organism>
<sequence length="246" mass="27154">MAKFNQGDKVRVSNVTDVYVPAKYEGAVGIIDEVFEEQGAPAYRVIFDEYDLYKRAVYYFKDRHLNPVEPAPRMSVWCGLCGTYINEGDVFPCVKNDAMPTFCGAIGAPATPIPGENGHLKDDEAVASDDDEPDYDRDALNEFIAVQEAQAAHEYERDRAVIAAIHEEAAARGAPTALDTQVGGNHYSKLKIQPFEYSMANGLGPAEHTAIKYVTRWKDKGGIKDIDKAIHTLHILKDWAVANGFA</sequence>
<dbReference type="EMBL" id="JACIDC010000002">
    <property type="protein sequence ID" value="MBB4039125.1"/>
    <property type="molecule type" value="Genomic_DNA"/>
</dbReference>
<accession>A0A7W6ICW6</accession>
<proteinExistence type="predicted"/>
<gene>
    <name evidence="1" type="ORF">GGR34_000760</name>
</gene>
<dbReference type="AlphaFoldDB" id="A0A7W6ICW6"/>
<protein>
    <submittedName>
        <fullName evidence="1">Uncharacterized protein</fullName>
    </submittedName>
</protein>
<keyword evidence="2" id="KW-1185">Reference proteome</keyword>
<evidence type="ECO:0000313" key="2">
    <source>
        <dbReference type="Proteomes" id="UP000519439"/>
    </source>
</evidence>